<evidence type="ECO:0000259" key="5">
    <source>
        <dbReference type="Pfam" id="PF01494"/>
    </source>
</evidence>
<dbReference type="SUPFAM" id="SSF51905">
    <property type="entry name" value="FAD/NAD(P)-binding domain"/>
    <property type="match status" value="1"/>
</dbReference>
<keyword evidence="3" id="KW-0274">FAD</keyword>
<evidence type="ECO:0000313" key="9">
    <source>
        <dbReference type="EMBL" id="CAB4828782.1"/>
    </source>
</evidence>
<feature type="domain" description="FAD-binding" evidence="5">
    <location>
        <begin position="7"/>
        <end position="193"/>
    </location>
</feature>
<dbReference type="EMBL" id="CAESGF010000025">
    <property type="protein sequence ID" value="CAB4365184.1"/>
    <property type="molecule type" value="Genomic_DNA"/>
</dbReference>
<dbReference type="AlphaFoldDB" id="A0A6J7C7I3"/>
<dbReference type="InterPro" id="IPR036188">
    <property type="entry name" value="FAD/NAD-bd_sf"/>
</dbReference>
<evidence type="ECO:0000256" key="4">
    <source>
        <dbReference type="ARBA" id="ARBA00023002"/>
    </source>
</evidence>
<dbReference type="EMBL" id="CAFBIY010000292">
    <property type="protein sequence ID" value="CAB4853610.1"/>
    <property type="molecule type" value="Genomic_DNA"/>
</dbReference>
<dbReference type="PANTHER" id="PTHR43624">
    <property type="entry name" value="ELECTRON TRANSFER FLAVOPROTEIN-QUINONE OXIDOREDUCTASE YDIS-RELATED"/>
    <property type="match status" value="1"/>
</dbReference>
<evidence type="ECO:0000256" key="1">
    <source>
        <dbReference type="ARBA" id="ARBA00001974"/>
    </source>
</evidence>
<dbReference type="PRINTS" id="PR00420">
    <property type="entry name" value="RNGMNOXGNASE"/>
</dbReference>
<dbReference type="EMBL" id="CAFAAV010000159">
    <property type="protein sequence ID" value="CAB4828782.1"/>
    <property type="molecule type" value="Genomic_DNA"/>
</dbReference>
<evidence type="ECO:0000313" key="11">
    <source>
        <dbReference type="EMBL" id="CAB4944476.1"/>
    </source>
</evidence>
<comment type="cofactor">
    <cofactor evidence="1">
        <name>FAD</name>
        <dbReference type="ChEBI" id="CHEBI:57692"/>
    </cofactor>
</comment>
<dbReference type="EMBL" id="CAEZYF010000023">
    <property type="protein sequence ID" value="CAB4739092.1"/>
    <property type="molecule type" value="Genomic_DNA"/>
</dbReference>
<organism evidence="10">
    <name type="scientific">freshwater metagenome</name>
    <dbReference type="NCBI Taxonomy" id="449393"/>
    <lineage>
        <taxon>unclassified sequences</taxon>
        <taxon>metagenomes</taxon>
        <taxon>ecological metagenomes</taxon>
    </lineage>
</organism>
<dbReference type="InterPro" id="IPR059103">
    <property type="entry name" value="FixC-like_C"/>
</dbReference>
<evidence type="ECO:0000256" key="3">
    <source>
        <dbReference type="ARBA" id="ARBA00022827"/>
    </source>
</evidence>
<dbReference type="InterPro" id="IPR002938">
    <property type="entry name" value="FAD-bd"/>
</dbReference>
<protein>
    <submittedName>
        <fullName evidence="10">Unannotated protein</fullName>
    </submittedName>
</protein>
<dbReference type="Gene3D" id="3.50.50.60">
    <property type="entry name" value="FAD/NAD(P)-binding domain"/>
    <property type="match status" value="1"/>
</dbReference>
<dbReference type="SUPFAM" id="SSF54373">
    <property type="entry name" value="FAD-linked reductases, C-terminal domain"/>
    <property type="match status" value="1"/>
</dbReference>
<dbReference type="EMBL" id="CAFBOL010000090">
    <property type="protein sequence ID" value="CAB5006165.1"/>
    <property type="molecule type" value="Genomic_DNA"/>
</dbReference>
<dbReference type="Pfam" id="PF01494">
    <property type="entry name" value="FAD_binding_3"/>
    <property type="match status" value="1"/>
</dbReference>
<dbReference type="Pfam" id="PF26311">
    <property type="entry name" value="ETF-QO_FixC_C"/>
    <property type="match status" value="1"/>
</dbReference>
<evidence type="ECO:0000313" key="8">
    <source>
        <dbReference type="EMBL" id="CAB4739092.1"/>
    </source>
</evidence>
<evidence type="ECO:0000313" key="7">
    <source>
        <dbReference type="EMBL" id="CAB4365184.1"/>
    </source>
</evidence>
<evidence type="ECO:0000259" key="6">
    <source>
        <dbReference type="Pfam" id="PF26311"/>
    </source>
</evidence>
<dbReference type="GO" id="GO:0071949">
    <property type="term" value="F:FAD binding"/>
    <property type="evidence" value="ECO:0007669"/>
    <property type="project" value="InterPro"/>
</dbReference>
<reference evidence="10" key="1">
    <citation type="submission" date="2020-05" db="EMBL/GenBank/DDBJ databases">
        <authorList>
            <person name="Chiriac C."/>
            <person name="Salcher M."/>
            <person name="Ghai R."/>
            <person name="Kavagutti S V."/>
        </authorList>
    </citation>
    <scope>NUCLEOTIDE SEQUENCE</scope>
</reference>
<evidence type="ECO:0000313" key="12">
    <source>
        <dbReference type="EMBL" id="CAB5006165.1"/>
    </source>
</evidence>
<sequence>MSVPGIDVDVIVVGGGPAGSCAAIVAARAGLDVVLIERGPFPGSKNMYGGVVYPRILDDLIPEWWLEAPVQRWVTRRSTMLLTDTQAMTVDFRSEAWGAPPYNGATAFRPDWDHWLASHAEAAGAQIITSTTVTGLIRDASGTVVGVRTDRPDGDLRARVVIACDGVNSFLAKEAGLYTHTDAKHFTLGVKETLALPEEVIDERFNVRDRQGVDIEILGGTSGVNGGGFIYTNLDTIAVGVVLKLPKLAAQKLRPEQIIANLKAHPAIAPLVQGAELREYSAHVIPEAGLEMMPKMTMPGMLVAGDAAALCLAAGIWLEGVNFAMASGMYAGEAVVEAARANDFGMKGLAGYGRRLRDTFVLKDHRKLRRAPNLVLSDRVQHLYPQMVANTVERMFRVDNPQPKPGVRHILGQERKRAGVKLRNLARDGWAGFRSFG</sequence>
<name>A0A6J7C7I3_9ZZZZ</name>
<accession>A0A6J7C7I3</accession>
<dbReference type="InterPro" id="IPR039651">
    <property type="entry name" value="FixC-like"/>
</dbReference>
<proteinExistence type="predicted"/>
<dbReference type="GO" id="GO:0016491">
    <property type="term" value="F:oxidoreductase activity"/>
    <property type="evidence" value="ECO:0007669"/>
    <property type="project" value="UniProtKB-KW"/>
</dbReference>
<evidence type="ECO:0000256" key="2">
    <source>
        <dbReference type="ARBA" id="ARBA00022630"/>
    </source>
</evidence>
<keyword evidence="2" id="KW-0285">Flavoprotein</keyword>
<feature type="domain" description="FixC-like C-terminal" evidence="6">
    <location>
        <begin position="378"/>
        <end position="436"/>
    </location>
</feature>
<gene>
    <name evidence="8" type="ORF">UFOPK2656_02763</name>
    <name evidence="9" type="ORF">UFOPK3099_01893</name>
    <name evidence="10" type="ORF">UFOPK3267_03145</name>
    <name evidence="11" type="ORF">UFOPK3651_02420</name>
    <name evidence="12" type="ORF">UFOPK3931_02538</name>
    <name evidence="7" type="ORF">UFOPK4189_02938</name>
</gene>
<evidence type="ECO:0000313" key="10">
    <source>
        <dbReference type="EMBL" id="CAB4853610.1"/>
    </source>
</evidence>
<dbReference type="EMBL" id="CAFBMT010000015">
    <property type="protein sequence ID" value="CAB4944476.1"/>
    <property type="molecule type" value="Genomic_DNA"/>
</dbReference>
<keyword evidence="4" id="KW-0560">Oxidoreductase</keyword>
<dbReference type="PANTHER" id="PTHR43624:SF2">
    <property type="entry name" value="ELECTRON TRANSFER FLAVOPROTEIN-QUINONE OXIDOREDUCTASE YDIS-RELATED"/>
    <property type="match status" value="1"/>
</dbReference>